<name>A0A964V302_9ACTN</name>
<feature type="domain" description="N-acetyltransferase" evidence="1">
    <location>
        <begin position="1"/>
        <end position="156"/>
    </location>
</feature>
<protein>
    <submittedName>
        <fullName evidence="2">GNAT family N-acetyltransferase</fullName>
    </submittedName>
</protein>
<sequence length="162" mass="18078">MTVRDAEERDWDRIWPFWQRIVAAGETYSWDRDTPKDAARALWMPPGARVFVAVDDTEPDTVLGSASVKRNYGGPAAHIANAAFMVDPDRTGRGVGRRLAEHVLEQAARDGYEAMVFNAVVETNPALALWRSLGFTVVGTVPDAFDHPVRGRVALHIMHRRL</sequence>
<reference evidence="2" key="1">
    <citation type="submission" date="2020-01" db="EMBL/GenBank/DDBJ databases">
        <title>Whole-genome analyses of novel actinobacteria.</title>
        <authorList>
            <person name="Sahin N."/>
        </authorList>
    </citation>
    <scope>NUCLEOTIDE SEQUENCE</scope>
    <source>
        <strain evidence="2">YC537</strain>
    </source>
</reference>
<organism evidence="2 3">
    <name type="scientific">Streptomyces boluensis</name>
    <dbReference type="NCBI Taxonomy" id="1775135"/>
    <lineage>
        <taxon>Bacteria</taxon>
        <taxon>Bacillati</taxon>
        <taxon>Actinomycetota</taxon>
        <taxon>Actinomycetes</taxon>
        <taxon>Kitasatosporales</taxon>
        <taxon>Streptomycetaceae</taxon>
        <taxon>Streptomyces</taxon>
    </lineage>
</organism>
<dbReference type="InterPro" id="IPR000182">
    <property type="entry name" value="GNAT_dom"/>
</dbReference>
<gene>
    <name evidence="2" type="ORF">GUY60_33350</name>
</gene>
<proteinExistence type="predicted"/>
<dbReference type="Gene3D" id="3.40.630.30">
    <property type="match status" value="1"/>
</dbReference>
<comment type="caution">
    <text evidence="2">The sequence shown here is derived from an EMBL/GenBank/DDBJ whole genome shotgun (WGS) entry which is preliminary data.</text>
</comment>
<dbReference type="CDD" id="cd04301">
    <property type="entry name" value="NAT_SF"/>
    <property type="match status" value="1"/>
</dbReference>
<dbReference type="PANTHER" id="PTHR43138:SF1">
    <property type="entry name" value="N-ACETYLTRANSFERASE ACA1"/>
    <property type="match status" value="1"/>
</dbReference>
<dbReference type="EMBL" id="JAAAHS010000447">
    <property type="protein sequence ID" value="NBE56235.1"/>
    <property type="molecule type" value="Genomic_DNA"/>
</dbReference>
<dbReference type="PANTHER" id="PTHR43138">
    <property type="entry name" value="ACETYLTRANSFERASE, GNAT FAMILY"/>
    <property type="match status" value="1"/>
</dbReference>
<evidence type="ECO:0000313" key="3">
    <source>
        <dbReference type="Proteomes" id="UP000598297"/>
    </source>
</evidence>
<accession>A0A964V302</accession>
<dbReference type="InterPro" id="IPR052742">
    <property type="entry name" value="Mito_N-acetyltransferase"/>
</dbReference>
<dbReference type="OrthoDB" id="9788300at2"/>
<dbReference type="Proteomes" id="UP000598297">
    <property type="component" value="Unassembled WGS sequence"/>
</dbReference>
<evidence type="ECO:0000313" key="2">
    <source>
        <dbReference type="EMBL" id="NBE56235.1"/>
    </source>
</evidence>
<dbReference type="AlphaFoldDB" id="A0A964V302"/>
<evidence type="ECO:0000259" key="1">
    <source>
        <dbReference type="PROSITE" id="PS51186"/>
    </source>
</evidence>
<dbReference type="GO" id="GO:0016747">
    <property type="term" value="F:acyltransferase activity, transferring groups other than amino-acyl groups"/>
    <property type="evidence" value="ECO:0007669"/>
    <property type="project" value="InterPro"/>
</dbReference>
<dbReference type="SUPFAM" id="SSF55729">
    <property type="entry name" value="Acyl-CoA N-acyltransferases (Nat)"/>
    <property type="match status" value="1"/>
</dbReference>
<keyword evidence="3" id="KW-1185">Reference proteome</keyword>
<dbReference type="Pfam" id="PF00583">
    <property type="entry name" value="Acetyltransf_1"/>
    <property type="match status" value="1"/>
</dbReference>
<dbReference type="PROSITE" id="PS51186">
    <property type="entry name" value="GNAT"/>
    <property type="match status" value="1"/>
</dbReference>
<dbReference type="InterPro" id="IPR016181">
    <property type="entry name" value="Acyl_CoA_acyltransferase"/>
</dbReference>